<evidence type="ECO:0000256" key="5">
    <source>
        <dbReference type="ARBA" id="ARBA00024722"/>
    </source>
</evidence>
<dbReference type="InterPro" id="IPR017871">
    <property type="entry name" value="ABC_transporter-like_CS"/>
</dbReference>
<dbReference type="SUPFAM" id="SSF52540">
    <property type="entry name" value="P-loop containing nucleoside triphosphate hydrolases"/>
    <property type="match status" value="1"/>
</dbReference>
<organism evidence="7 8">
    <name type="scientific">Bradyrhizobium cosmicum</name>
    <dbReference type="NCBI Taxonomy" id="1404864"/>
    <lineage>
        <taxon>Bacteria</taxon>
        <taxon>Pseudomonadati</taxon>
        <taxon>Pseudomonadota</taxon>
        <taxon>Alphaproteobacteria</taxon>
        <taxon>Hyphomicrobiales</taxon>
        <taxon>Nitrobacteraceae</taxon>
        <taxon>Bradyrhizobium</taxon>
    </lineage>
</organism>
<evidence type="ECO:0000259" key="6">
    <source>
        <dbReference type="PROSITE" id="PS50893"/>
    </source>
</evidence>
<proteinExistence type="inferred from homology"/>
<evidence type="ECO:0000256" key="2">
    <source>
        <dbReference type="ARBA" id="ARBA00022448"/>
    </source>
</evidence>
<name>A0AAI8MAR3_9BRAD</name>
<protein>
    <submittedName>
        <fullName evidence="7">ABC transporter ATP-binding protein</fullName>
    </submittedName>
</protein>
<comment type="similarity">
    <text evidence="1">Belongs to the ABC transporter superfamily.</text>
</comment>
<keyword evidence="3" id="KW-0547">Nucleotide-binding</keyword>
<dbReference type="PANTHER" id="PTHR43117">
    <property type="entry name" value="OSMOPROTECTANT IMPORT ATP-BINDING PROTEIN OSMV"/>
    <property type="match status" value="1"/>
</dbReference>
<feature type="domain" description="ABC transporter" evidence="6">
    <location>
        <begin position="29"/>
        <end position="263"/>
    </location>
</feature>
<dbReference type="InterPro" id="IPR003439">
    <property type="entry name" value="ABC_transporter-like_ATP-bd"/>
</dbReference>
<dbReference type="PROSITE" id="PS50893">
    <property type="entry name" value="ABC_TRANSPORTER_2"/>
    <property type="match status" value="1"/>
</dbReference>
<dbReference type="EMBL" id="AP012279">
    <property type="protein sequence ID" value="BAL75059.1"/>
    <property type="molecule type" value="Genomic_DNA"/>
</dbReference>
<sequence>MLRMGLVIPSLGGRVSEVSSRPMPSRTMIGYSHVSKSFGHLKAVDDASLDIAEGEFLAVVGGSGSGKTTLLRLANRLIEADGGTITVEGEEVRNVDPVALRRRIGYVFQSGGLFPHLSVADNIGITPKLLGVATAEIDARIDELLALVQLDRTAHRDRLPEALSGGQRQRVGVARALAAKPRIVLMDEPFGALDPLTRDALGDDYRALHRSLGLTTVMITHDMTEAILLADRIAVMRGGRMLAQGTPVELSKSDDAYVLELLRTPRRQVERLNALLPQSGAA</sequence>
<gene>
    <name evidence="7" type="ORF">S23_18450</name>
</gene>
<dbReference type="KEGG" id="brs:S23_18450"/>
<dbReference type="SMART" id="SM00382">
    <property type="entry name" value="AAA"/>
    <property type="match status" value="1"/>
</dbReference>
<comment type="function">
    <text evidence="5">Involved in beta-(1--&gt;2)glucan export. Transmembrane domains (TMD) form a pore in the inner membrane and the ATP-binding domain (NBD) is responsible for energy generation.</text>
</comment>
<evidence type="ECO:0000313" key="7">
    <source>
        <dbReference type="EMBL" id="BAL75059.1"/>
    </source>
</evidence>
<dbReference type="Pfam" id="PF00005">
    <property type="entry name" value="ABC_tran"/>
    <property type="match status" value="1"/>
</dbReference>
<keyword evidence="4 7" id="KW-0067">ATP-binding</keyword>
<keyword evidence="8" id="KW-1185">Reference proteome</keyword>
<dbReference type="GO" id="GO:0015697">
    <property type="term" value="P:quaternary ammonium group transport"/>
    <property type="evidence" value="ECO:0007669"/>
    <property type="project" value="UniProtKB-ARBA"/>
</dbReference>
<dbReference type="GO" id="GO:0005524">
    <property type="term" value="F:ATP binding"/>
    <property type="evidence" value="ECO:0007669"/>
    <property type="project" value="UniProtKB-KW"/>
</dbReference>
<dbReference type="Gene3D" id="3.40.50.300">
    <property type="entry name" value="P-loop containing nucleotide triphosphate hydrolases"/>
    <property type="match status" value="1"/>
</dbReference>
<evidence type="ECO:0000256" key="1">
    <source>
        <dbReference type="ARBA" id="ARBA00005417"/>
    </source>
</evidence>
<dbReference type="InterPro" id="IPR027417">
    <property type="entry name" value="P-loop_NTPase"/>
</dbReference>
<evidence type="ECO:0000256" key="4">
    <source>
        <dbReference type="ARBA" id="ARBA00022840"/>
    </source>
</evidence>
<evidence type="ECO:0000313" key="8">
    <source>
        <dbReference type="Proteomes" id="UP000007886"/>
    </source>
</evidence>
<dbReference type="InterPro" id="IPR003593">
    <property type="entry name" value="AAA+_ATPase"/>
</dbReference>
<evidence type="ECO:0000256" key="3">
    <source>
        <dbReference type="ARBA" id="ARBA00022741"/>
    </source>
</evidence>
<keyword evidence="2" id="KW-0813">Transport</keyword>
<dbReference type="FunFam" id="3.40.50.300:FF:000425">
    <property type="entry name" value="Probable ABC transporter, ATP-binding subunit"/>
    <property type="match status" value="1"/>
</dbReference>
<dbReference type="PROSITE" id="PS00211">
    <property type="entry name" value="ABC_TRANSPORTER_1"/>
    <property type="match status" value="1"/>
</dbReference>
<dbReference type="AlphaFoldDB" id="A0AAI8MAR3"/>
<dbReference type="Proteomes" id="UP000007886">
    <property type="component" value="Chromosome"/>
</dbReference>
<accession>A0AAI8MAR3</accession>
<dbReference type="GO" id="GO:0016887">
    <property type="term" value="F:ATP hydrolysis activity"/>
    <property type="evidence" value="ECO:0007669"/>
    <property type="project" value="InterPro"/>
</dbReference>
<dbReference type="PANTHER" id="PTHR43117:SF4">
    <property type="entry name" value="OSMOPROTECTANT IMPORT ATP-BINDING PROTEIN OSMV"/>
    <property type="match status" value="1"/>
</dbReference>
<reference evidence="7 8" key="1">
    <citation type="journal article" date="2012" name="Microbes Environ.">
        <title>Complete genome sequence of Bradyrhizobium sp. S23321: insights into symbiosis evolution in soil oligotrophs.</title>
        <authorList>
            <person name="Okubo T."/>
            <person name="Tsukui T."/>
            <person name="Maita H."/>
            <person name="Okamoto S."/>
            <person name="Oshima K."/>
            <person name="Fujisawa T."/>
            <person name="Saito A."/>
            <person name="Futamata H."/>
            <person name="Hattori R."/>
            <person name="Shimomura Y."/>
            <person name="Haruta S."/>
            <person name="Morimoto S."/>
            <person name="Wang Y."/>
            <person name="Sakai Y."/>
            <person name="Hattori M."/>
            <person name="Aizawa S."/>
            <person name="Nagashima K.V.P."/>
            <person name="Masuda S."/>
            <person name="Hattori T."/>
            <person name="Yamashita A."/>
            <person name="Bao Z."/>
            <person name="Hayatsu M."/>
            <person name="Kajiya-Kanegae H."/>
            <person name="Yoshinaga I."/>
            <person name="Sakamoto K."/>
            <person name="Toyota K."/>
            <person name="Nakao M."/>
            <person name="Kohara M."/>
            <person name="Anda M."/>
            <person name="Niwa R."/>
            <person name="Jung-Hwan P."/>
            <person name="Sameshima-Saito R."/>
            <person name="Tokuda S."/>
            <person name="Yamamoto S."/>
            <person name="Yamamoto S."/>
            <person name="Yokoyama T."/>
            <person name="Akutsu T."/>
            <person name="Nakamura Y."/>
            <person name="Nakahira-Yanaka Y."/>
            <person name="Takada Hoshino Y."/>
            <person name="Hirakawa H."/>
            <person name="Mitsui H."/>
            <person name="Terasawa K."/>
            <person name="Itakura M."/>
            <person name="Sato S."/>
            <person name="Ikeda-Ohtsubo W."/>
            <person name="Sakakura N."/>
            <person name="Kaminuma E."/>
            <person name="Minamisawa K."/>
        </authorList>
    </citation>
    <scope>NUCLEOTIDE SEQUENCE [LARGE SCALE GENOMIC DNA]</scope>
    <source>
        <strain evidence="7 8">S23321</strain>
    </source>
</reference>